<feature type="compositionally biased region" description="Basic and acidic residues" evidence="1">
    <location>
        <begin position="146"/>
        <end position="155"/>
    </location>
</feature>
<evidence type="ECO:0000256" key="1">
    <source>
        <dbReference type="SAM" id="MobiDB-lite"/>
    </source>
</evidence>
<keyword evidence="2" id="KW-1185">Reference proteome</keyword>
<dbReference type="RefSeq" id="XP_032800163.1">
    <property type="nucleotide sequence ID" value="XM_032944272.1"/>
</dbReference>
<organism evidence="2 3">
    <name type="scientific">Petromyzon marinus</name>
    <name type="common">Sea lamprey</name>
    <dbReference type="NCBI Taxonomy" id="7757"/>
    <lineage>
        <taxon>Eukaryota</taxon>
        <taxon>Metazoa</taxon>
        <taxon>Chordata</taxon>
        <taxon>Craniata</taxon>
        <taxon>Vertebrata</taxon>
        <taxon>Cyclostomata</taxon>
        <taxon>Hyperoartia</taxon>
        <taxon>Petromyzontiformes</taxon>
        <taxon>Petromyzontidae</taxon>
        <taxon>Petromyzon</taxon>
    </lineage>
</organism>
<evidence type="ECO:0000313" key="3">
    <source>
        <dbReference type="RefSeq" id="XP_032800163.1"/>
    </source>
</evidence>
<gene>
    <name evidence="3" type="primary">LOC116937182</name>
</gene>
<name>A0AAJ7SKF3_PETMA</name>
<dbReference type="AlphaFoldDB" id="A0AAJ7SKF3"/>
<feature type="compositionally biased region" description="Basic and acidic residues" evidence="1">
    <location>
        <begin position="112"/>
        <end position="128"/>
    </location>
</feature>
<feature type="region of interest" description="Disordered" evidence="1">
    <location>
        <begin position="177"/>
        <end position="209"/>
    </location>
</feature>
<evidence type="ECO:0000313" key="2">
    <source>
        <dbReference type="Proteomes" id="UP001318040"/>
    </source>
</evidence>
<dbReference type="Proteomes" id="UP001318040">
    <property type="component" value="Unplaced"/>
</dbReference>
<reference evidence="3" key="1">
    <citation type="submission" date="2025-08" db="UniProtKB">
        <authorList>
            <consortium name="RefSeq"/>
        </authorList>
    </citation>
    <scope>IDENTIFICATION</scope>
    <source>
        <tissue evidence="3">Sperm</tissue>
    </source>
</reference>
<accession>A0AAJ7SKF3</accession>
<protein>
    <submittedName>
        <fullName evidence="3">Uncharacterized protein LOC116937182</fullName>
    </submittedName>
</protein>
<dbReference type="KEGG" id="pmrn:116937182"/>
<proteinExistence type="predicted"/>
<sequence>MYRSKFGTCKQINLQTQTSGTRLVRLFTSPLTADFPPVRPASRHCCSFRKGLLHQLLEREARHEHQGLRCEGVPVTGSLGGCGGAVQRDAVPRHACQALLVPRDRRLRQPARKQERPAAPECPAERWRGPAGAELHRSRPVQRSTAEGRHSRDQQEPGLPARLPAAYALLREDLLHRSTRPEADAGADGHGGQLRSFQHLKPKDLHPAS</sequence>
<feature type="region of interest" description="Disordered" evidence="1">
    <location>
        <begin position="106"/>
        <end position="165"/>
    </location>
</feature>